<organism evidence="1 3">
    <name type="scientific">Kurthia zopfii</name>
    <dbReference type="NCBI Taxonomy" id="1650"/>
    <lineage>
        <taxon>Bacteria</taxon>
        <taxon>Bacillati</taxon>
        <taxon>Bacillota</taxon>
        <taxon>Bacilli</taxon>
        <taxon>Bacillales</taxon>
        <taxon>Caryophanaceae</taxon>
        <taxon>Kurthia</taxon>
    </lineage>
</organism>
<dbReference type="RefSeq" id="WP_109349733.1">
    <property type="nucleotide sequence ID" value="NZ_BJUE01000010.1"/>
</dbReference>
<gene>
    <name evidence="2" type="ORF">DFR61_11827</name>
    <name evidence="1" type="ORF">NCTC10597_02878</name>
</gene>
<dbReference type="Proteomes" id="UP000294641">
    <property type="component" value="Unassembled WGS sequence"/>
</dbReference>
<dbReference type="AlphaFoldDB" id="A0A8B4QEF3"/>
<dbReference type="EMBL" id="SNZG01000018">
    <property type="protein sequence ID" value="TDR37901.1"/>
    <property type="molecule type" value="Genomic_DNA"/>
</dbReference>
<name>A0A8B4QEF3_9BACL</name>
<reference evidence="2 4" key="2">
    <citation type="submission" date="2019-03" db="EMBL/GenBank/DDBJ databases">
        <title>Genomic Encyclopedia of Type Strains, Phase IV (KMG-IV): sequencing the most valuable type-strain genomes for metagenomic binning, comparative biology and taxonomic classification.</title>
        <authorList>
            <person name="Goeker M."/>
        </authorList>
    </citation>
    <scope>NUCLEOTIDE SEQUENCE [LARGE SCALE GENOMIC DNA]</scope>
    <source>
        <strain evidence="2 4">DSM 20580</strain>
    </source>
</reference>
<reference evidence="1 3" key="1">
    <citation type="submission" date="2018-06" db="EMBL/GenBank/DDBJ databases">
        <authorList>
            <consortium name="Pathogen Informatics"/>
            <person name="Doyle S."/>
        </authorList>
    </citation>
    <scope>NUCLEOTIDE SEQUENCE [LARGE SCALE GENOMIC DNA]</scope>
    <source>
        <strain evidence="1 3">NCTC10597</strain>
    </source>
</reference>
<dbReference type="OrthoDB" id="2855075at2"/>
<accession>A0A8B4QEF3</accession>
<keyword evidence="4" id="KW-1185">Reference proteome</keyword>
<evidence type="ECO:0000313" key="3">
    <source>
        <dbReference type="Proteomes" id="UP000254330"/>
    </source>
</evidence>
<dbReference type="Proteomes" id="UP000254330">
    <property type="component" value="Unassembled WGS sequence"/>
</dbReference>
<dbReference type="EMBL" id="UGNP01000001">
    <property type="protein sequence ID" value="STX11082.1"/>
    <property type="molecule type" value="Genomic_DNA"/>
</dbReference>
<evidence type="ECO:0000313" key="2">
    <source>
        <dbReference type="EMBL" id="TDR37901.1"/>
    </source>
</evidence>
<evidence type="ECO:0000313" key="4">
    <source>
        <dbReference type="Proteomes" id="UP000294641"/>
    </source>
</evidence>
<proteinExistence type="predicted"/>
<evidence type="ECO:0000313" key="1">
    <source>
        <dbReference type="EMBL" id="STX11082.1"/>
    </source>
</evidence>
<protein>
    <submittedName>
        <fullName evidence="1">Uncharacterized protein</fullName>
    </submittedName>
</protein>
<sequence length="288" mass="33257">MRINYLLLNESVAVSQISELKIIEKLADFFDICTEIIQYEDEDIFYSLEIYDQIFNGLDFAAWLYSPKEETTEKQLLRNYLEKEFINDNKQYNELYNSVSSEKVGGMSLLKCPTNLTENIAHIDSLDACLQIRKQVLVRSSNTNDFVKGISKTFPNLFLSENVFKSIKHFNPITKHANELIKHLSALNDYGVECYSIYKQSGHKPALKVLKSKNKDFECSPEGDAGIVTKFLSFEFVDVNGEVRKVKCSPHTKLYQPNSNDRIYFEWNDKRVNGRPLILIGHIGNHPY</sequence>
<comment type="caution">
    <text evidence="1">The sequence shown here is derived from an EMBL/GenBank/DDBJ whole genome shotgun (WGS) entry which is preliminary data.</text>
</comment>